<feature type="domain" description="PDZ" evidence="2">
    <location>
        <begin position="41"/>
        <end position="107"/>
    </location>
</feature>
<reference evidence="3 4" key="1">
    <citation type="journal article" date="2020" name="ISME J.">
        <title>Enrichment and physiological characterization of a novel comammox Nitrospira indicates ammonium inhibition of complete nitrification.</title>
        <authorList>
            <person name="Sakoula D."/>
            <person name="Koch H."/>
            <person name="Frank J."/>
            <person name="Jetten M.S.M."/>
            <person name="van Kessel M.A.H.J."/>
            <person name="Lucker S."/>
        </authorList>
    </citation>
    <scope>NUCLEOTIDE SEQUENCE [LARGE SCALE GENOMIC DNA]</scope>
    <source>
        <strain evidence="3">Comreactor17</strain>
    </source>
</reference>
<name>A0A7S8IYV1_9BACT</name>
<dbReference type="PANTHER" id="PTHR32060:SF30">
    <property type="entry name" value="CARBOXY-TERMINAL PROCESSING PROTEASE CTPA"/>
    <property type="match status" value="1"/>
</dbReference>
<dbReference type="PANTHER" id="PTHR32060">
    <property type="entry name" value="TAIL-SPECIFIC PROTEASE"/>
    <property type="match status" value="1"/>
</dbReference>
<dbReference type="Gene3D" id="2.30.42.10">
    <property type="match status" value="1"/>
</dbReference>
<dbReference type="KEGG" id="nkf:Nkreftii_002216"/>
<dbReference type="GO" id="GO:0007165">
    <property type="term" value="P:signal transduction"/>
    <property type="evidence" value="ECO:0007669"/>
    <property type="project" value="TreeGrafter"/>
</dbReference>
<dbReference type="CDD" id="cd06782">
    <property type="entry name" value="cpPDZ_CPP-like"/>
    <property type="match status" value="1"/>
</dbReference>
<proteinExistence type="predicted"/>
<dbReference type="Proteomes" id="UP000593737">
    <property type="component" value="Chromosome"/>
</dbReference>
<dbReference type="InterPro" id="IPR036034">
    <property type="entry name" value="PDZ_sf"/>
</dbReference>
<dbReference type="SUPFAM" id="SSF50156">
    <property type="entry name" value="PDZ domain-like"/>
    <property type="match status" value="1"/>
</dbReference>
<dbReference type="InterPro" id="IPR001478">
    <property type="entry name" value="PDZ"/>
</dbReference>
<protein>
    <recommendedName>
        <fullName evidence="2">PDZ domain-containing protein</fullName>
    </recommendedName>
</protein>
<dbReference type="EMBL" id="CP047423">
    <property type="protein sequence ID" value="QPD04442.1"/>
    <property type="molecule type" value="Genomic_DNA"/>
</dbReference>
<evidence type="ECO:0000259" key="2">
    <source>
        <dbReference type="PROSITE" id="PS50106"/>
    </source>
</evidence>
<dbReference type="PROSITE" id="PS50106">
    <property type="entry name" value="PDZ"/>
    <property type="match status" value="1"/>
</dbReference>
<feature type="chain" id="PRO_5033065823" description="PDZ domain-containing protein" evidence="1">
    <location>
        <begin position="24"/>
        <end position="152"/>
    </location>
</feature>
<dbReference type="SMART" id="SM00228">
    <property type="entry name" value="PDZ"/>
    <property type="match status" value="1"/>
</dbReference>
<evidence type="ECO:0000256" key="1">
    <source>
        <dbReference type="SAM" id="SignalP"/>
    </source>
</evidence>
<dbReference type="GO" id="GO:0030288">
    <property type="term" value="C:outer membrane-bounded periplasmic space"/>
    <property type="evidence" value="ECO:0007669"/>
    <property type="project" value="TreeGrafter"/>
</dbReference>
<feature type="signal peptide" evidence="1">
    <location>
        <begin position="1"/>
        <end position="23"/>
    </location>
</feature>
<evidence type="ECO:0000313" key="3">
    <source>
        <dbReference type="EMBL" id="QPD04442.1"/>
    </source>
</evidence>
<dbReference type="GO" id="GO:0004175">
    <property type="term" value="F:endopeptidase activity"/>
    <property type="evidence" value="ECO:0007669"/>
    <property type="project" value="TreeGrafter"/>
</dbReference>
<dbReference type="Pfam" id="PF17820">
    <property type="entry name" value="PDZ_6"/>
    <property type="match status" value="1"/>
</dbReference>
<dbReference type="InterPro" id="IPR041489">
    <property type="entry name" value="PDZ_6"/>
</dbReference>
<sequence>MRCKAVVLASGLLMSLYTGFCWADQQIGEGPNAYGHGDDAKMPNGVIGAVIQVGAERIGEPAALYVIKVRQDGPARQAGLRHGDEIVAVNGTPVRGKSYEQIVSMIRGEAGTPVKLEIRGTRELSIMRVAGEKFRLEHQSGMRDEQNEQVGP</sequence>
<keyword evidence="1" id="KW-0732">Signal</keyword>
<dbReference type="AlphaFoldDB" id="A0A7S8IYV1"/>
<accession>A0A7S8IYV1</accession>
<organism evidence="3 4">
    <name type="scientific">Candidatus Nitrospira kreftii</name>
    <dbReference type="NCBI Taxonomy" id="2652173"/>
    <lineage>
        <taxon>Bacteria</taxon>
        <taxon>Pseudomonadati</taxon>
        <taxon>Nitrospirota</taxon>
        <taxon>Nitrospiria</taxon>
        <taxon>Nitrospirales</taxon>
        <taxon>Nitrospiraceae</taxon>
        <taxon>Nitrospira</taxon>
    </lineage>
</organism>
<gene>
    <name evidence="3" type="ORF">Nkreftii_002216</name>
</gene>
<evidence type="ECO:0000313" key="4">
    <source>
        <dbReference type="Proteomes" id="UP000593737"/>
    </source>
</evidence>